<dbReference type="Pfam" id="PF15937">
    <property type="entry name" value="PrlF_antitoxin"/>
    <property type="match status" value="1"/>
</dbReference>
<evidence type="ECO:0000313" key="3">
    <source>
        <dbReference type="EMBL" id="KDA00880.1"/>
    </source>
</evidence>
<keyword evidence="1" id="KW-0238">DNA-binding</keyword>
<keyword evidence="4" id="KW-1185">Reference proteome</keyword>
<reference evidence="3 4" key="1">
    <citation type="journal article" date="2014" name="Antonie Van Leeuwenhoek">
        <title>Hyphomonas beringensis sp. nov. and Hyphomonas chukchiensis sp. nov., isolated from surface seawater of the Bering Sea and Chukchi Sea.</title>
        <authorList>
            <person name="Li C."/>
            <person name="Lai Q."/>
            <person name="Li G."/>
            <person name="Dong C."/>
            <person name="Wang J."/>
            <person name="Liao Y."/>
            <person name="Shao Z."/>
        </authorList>
    </citation>
    <scope>NUCLEOTIDE SEQUENCE [LARGE SCALE GENOMIC DNA]</scope>
    <source>
        <strain evidence="3 4">SCH89</strain>
    </source>
</reference>
<dbReference type="GO" id="GO:0001558">
    <property type="term" value="P:regulation of cell growth"/>
    <property type="evidence" value="ECO:0007669"/>
    <property type="project" value="InterPro"/>
</dbReference>
<dbReference type="PATRIC" id="fig|1280953.3.peg.3686"/>
<dbReference type="STRING" id="1280953.HOC_18419"/>
<evidence type="ECO:0000259" key="2">
    <source>
        <dbReference type="PROSITE" id="PS51740"/>
    </source>
</evidence>
<gene>
    <name evidence="3" type="ORF">HOC_18419</name>
</gene>
<feature type="domain" description="SpoVT-AbrB" evidence="2">
    <location>
        <begin position="6"/>
        <end position="51"/>
    </location>
</feature>
<dbReference type="eggNOG" id="COG2002">
    <property type="taxonomic scope" value="Bacteria"/>
</dbReference>
<proteinExistence type="predicted"/>
<sequence length="107" mass="11282">MGVELEKISTITAKGQTTIPKAVRQALGVDFGGRIAFHVGDGGVTLSRADNIDDPAIDAFLGFLAKDIKQHPQKIKALSPDLAKRIATLTDGISVNLDDEIDGDVAL</sequence>
<organism evidence="3 4">
    <name type="scientific">Hyphomonas oceanitis SCH89</name>
    <dbReference type="NCBI Taxonomy" id="1280953"/>
    <lineage>
        <taxon>Bacteria</taxon>
        <taxon>Pseudomonadati</taxon>
        <taxon>Pseudomonadota</taxon>
        <taxon>Alphaproteobacteria</taxon>
        <taxon>Hyphomonadales</taxon>
        <taxon>Hyphomonadaceae</taxon>
        <taxon>Hyphomonas</taxon>
    </lineage>
</organism>
<dbReference type="AlphaFoldDB" id="A0A059G2X7"/>
<name>A0A059G2X7_9PROT</name>
<protein>
    <submittedName>
        <fullName evidence="3">Putative transcriptional regulator, AbrB family protein</fullName>
    </submittedName>
</protein>
<dbReference type="Gene3D" id="2.10.260.10">
    <property type="match status" value="1"/>
</dbReference>
<dbReference type="InterPro" id="IPR007159">
    <property type="entry name" value="SpoVT-AbrB_dom"/>
</dbReference>
<dbReference type="OrthoDB" id="9809003at2"/>
<dbReference type="GO" id="GO:0003700">
    <property type="term" value="F:DNA-binding transcription factor activity"/>
    <property type="evidence" value="ECO:0007669"/>
    <property type="project" value="InterPro"/>
</dbReference>
<dbReference type="Proteomes" id="UP000024942">
    <property type="component" value="Unassembled WGS sequence"/>
</dbReference>
<dbReference type="SUPFAM" id="SSF89447">
    <property type="entry name" value="AbrB/MazE/MraZ-like"/>
    <property type="match status" value="1"/>
</dbReference>
<dbReference type="EMBL" id="ARYL01000045">
    <property type="protein sequence ID" value="KDA00880.1"/>
    <property type="molecule type" value="Genomic_DNA"/>
</dbReference>
<dbReference type="GO" id="GO:0097351">
    <property type="term" value="F:toxin sequestering activity"/>
    <property type="evidence" value="ECO:0007669"/>
    <property type="project" value="InterPro"/>
</dbReference>
<evidence type="ECO:0000256" key="1">
    <source>
        <dbReference type="PROSITE-ProRule" id="PRU01076"/>
    </source>
</evidence>
<dbReference type="GO" id="GO:0003677">
    <property type="term" value="F:DNA binding"/>
    <property type="evidence" value="ECO:0007669"/>
    <property type="project" value="UniProtKB-UniRule"/>
</dbReference>
<evidence type="ECO:0000313" key="4">
    <source>
        <dbReference type="Proteomes" id="UP000024942"/>
    </source>
</evidence>
<dbReference type="SMART" id="SM00966">
    <property type="entry name" value="SpoVT_AbrB"/>
    <property type="match status" value="1"/>
</dbReference>
<dbReference type="RefSeq" id="WP_035541269.1">
    <property type="nucleotide sequence ID" value="NZ_ARYL01000045.1"/>
</dbReference>
<dbReference type="NCBIfam" id="TIGR01439">
    <property type="entry name" value="lp_hng_hel_AbrB"/>
    <property type="match status" value="1"/>
</dbReference>
<dbReference type="InterPro" id="IPR031848">
    <property type="entry name" value="PrlF_antitoxin"/>
</dbReference>
<dbReference type="InterPro" id="IPR037914">
    <property type="entry name" value="SpoVT-AbrB_sf"/>
</dbReference>
<accession>A0A059G2X7</accession>
<dbReference type="PROSITE" id="PS51740">
    <property type="entry name" value="SPOVT_ABRB"/>
    <property type="match status" value="1"/>
</dbReference>
<comment type="caution">
    <text evidence="3">The sequence shown here is derived from an EMBL/GenBank/DDBJ whole genome shotgun (WGS) entry which is preliminary data.</text>
</comment>